<dbReference type="AlphaFoldDB" id="A0A8X6TIA0"/>
<evidence type="ECO:0000313" key="5">
    <source>
        <dbReference type="Proteomes" id="UP000887013"/>
    </source>
</evidence>
<sequence>MDDSKSSQVEALDLSIMKSVSGPLMLSPSSDEEISGEIANKSLGAAKEDRVLMPNYKEEFSQEGMKPVDSTLHSPVPSTSRGITRTHTSDRYPQDDGREITKLETHHMDGNEKLQKETRSFKTSDSDDASFGENAHRRKKVKGDKKCNFQCKTCGKQFTYLSQFETARKSTHRRTSLSL</sequence>
<dbReference type="PROSITE" id="PS50157">
    <property type="entry name" value="ZINC_FINGER_C2H2_2"/>
    <property type="match status" value="1"/>
</dbReference>
<evidence type="ECO:0000259" key="3">
    <source>
        <dbReference type="PROSITE" id="PS50157"/>
    </source>
</evidence>
<dbReference type="InterPro" id="IPR013087">
    <property type="entry name" value="Znf_C2H2_type"/>
</dbReference>
<keyword evidence="1" id="KW-0862">Zinc</keyword>
<accession>A0A8X6TIA0</accession>
<dbReference type="Proteomes" id="UP000887013">
    <property type="component" value="Unassembled WGS sequence"/>
</dbReference>
<organism evidence="4 5">
    <name type="scientific">Nephila pilipes</name>
    <name type="common">Giant wood spider</name>
    <name type="synonym">Nephila maculata</name>
    <dbReference type="NCBI Taxonomy" id="299642"/>
    <lineage>
        <taxon>Eukaryota</taxon>
        <taxon>Metazoa</taxon>
        <taxon>Ecdysozoa</taxon>
        <taxon>Arthropoda</taxon>
        <taxon>Chelicerata</taxon>
        <taxon>Arachnida</taxon>
        <taxon>Araneae</taxon>
        <taxon>Araneomorphae</taxon>
        <taxon>Entelegynae</taxon>
        <taxon>Araneoidea</taxon>
        <taxon>Nephilidae</taxon>
        <taxon>Nephila</taxon>
    </lineage>
</organism>
<evidence type="ECO:0000313" key="4">
    <source>
        <dbReference type="EMBL" id="GFT13498.1"/>
    </source>
</evidence>
<feature type="region of interest" description="Disordered" evidence="2">
    <location>
        <begin position="59"/>
        <end position="142"/>
    </location>
</feature>
<feature type="compositionally biased region" description="Basic and acidic residues" evidence="2">
    <location>
        <begin position="87"/>
        <end position="125"/>
    </location>
</feature>
<evidence type="ECO:0000256" key="2">
    <source>
        <dbReference type="SAM" id="MobiDB-lite"/>
    </source>
</evidence>
<feature type="compositionally biased region" description="Polar residues" evidence="2">
    <location>
        <begin position="71"/>
        <end position="86"/>
    </location>
</feature>
<proteinExistence type="predicted"/>
<keyword evidence="1" id="KW-0863">Zinc-finger</keyword>
<feature type="domain" description="C2H2-type" evidence="3">
    <location>
        <begin position="149"/>
        <end position="172"/>
    </location>
</feature>
<name>A0A8X6TIA0_NEPPI</name>
<evidence type="ECO:0000256" key="1">
    <source>
        <dbReference type="PROSITE-ProRule" id="PRU00042"/>
    </source>
</evidence>
<protein>
    <recommendedName>
        <fullName evidence="3">C2H2-type domain-containing protein</fullName>
    </recommendedName>
</protein>
<dbReference type="EMBL" id="BMAW01104263">
    <property type="protein sequence ID" value="GFT13498.1"/>
    <property type="molecule type" value="Genomic_DNA"/>
</dbReference>
<gene>
    <name evidence="4" type="ORF">NPIL_457221</name>
</gene>
<dbReference type="GO" id="GO:0008270">
    <property type="term" value="F:zinc ion binding"/>
    <property type="evidence" value="ECO:0007669"/>
    <property type="project" value="UniProtKB-KW"/>
</dbReference>
<keyword evidence="5" id="KW-1185">Reference proteome</keyword>
<comment type="caution">
    <text evidence="4">The sequence shown here is derived from an EMBL/GenBank/DDBJ whole genome shotgun (WGS) entry which is preliminary data.</text>
</comment>
<reference evidence="4" key="1">
    <citation type="submission" date="2020-08" db="EMBL/GenBank/DDBJ databases">
        <title>Multicomponent nature underlies the extraordinary mechanical properties of spider dragline silk.</title>
        <authorList>
            <person name="Kono N."/>
            <person name="Nakamura H."/>
            <person name="Mori M."/>
            <person name="Yoshida Y."/>
            <person name="Ohtoshi R."/>
            <person name="Malay A.D."/>
            <person name="Moran D.A.P."/>
            <person name="Tomita M."/>
            <person name="Numata K."/>
            <person name="Arakawa K."/>
        </authorList>
    </citation>
    <scope>NUCLEOTIDE SEQUENCE</scope>
</reference>
<keyword evidence="1" id="KW-0479">Metal-binding</keyword>